<dbReference type="AlphaFoldDB" id="A0A7S2IL25"/>
<dbReference type="InterPro" id="IPR019181">
    <property type="entry name" value="LSM12_ABD"/>
</dbReference>
<dbReference type="Pfam" id="PF09793">
    <property type="entry name" value="AD"/>
    <property type="match status" value="1"/>
</dbReference>
<feature type="domain" description="AD" evidence="1">
    <location>
        <begin position="82"/>
        <end position="182"/>
    </location>
</feature>
<organism evidence="2">
    <name type="scientific">Haptolina brevifila</name>
    <dbReference type="NCBI Taxonomy" id="156173"/>
    <lineage>
        <taxon>Eukaryota</taxon>
        <taxon>Haptista</taxon>
        <taxon>Haptophyta</taxon>
        <taxon>Prymnesiophyceae</taxon>
        <taxon>Prymnesiales</taxon>
        <taxon>Prymnesiaceae</taxon>
        <taxon>Haptolina</taxon>
    </lineage>
</organism>
<dbReference type="PANTHER" id="PTHR13542">
    <property type="entry name" value="LSM12 HOMOLOG"/>
    <property type="match status" value="1"/>
</dbReference>
<name>A0A7S2IL25_9EUKA</name>
<dbReference type="InterPro" id="IPR047574">
    <property type="entry name" value="AD"/>
</dbReference>
<proteinExistence type="predicted"/>
<sequence>MAVTPKADHIGCRVAIKTSLGEVSEGICFTVAGGCVVLEQFLSSSSADSKANYTVFNTAAISEFKVVAEAPPSDGPPPAPLPAVDTDFVRSRMERAVTRSTEESLKINPKVTARTQAIFDALSKTMPAEWVSDPNQGVCIYLLQSVFIRAPYRPKDCVVSKGENRLMDRVQKVLAAIHKKLDADPRMR</sequence>
<protein>
    <recommendedName>
        <fullName evidence="1">AD domain-containing protein</fullName>
    </recommendedName>
</protein>
<dbReference type="SMART" id="SM00995">
    <property type="entry name" value="AD"/>
    <property type="match status" value="1"/>
</dbReference>
<evidence type="ECO:0000313" key="2">
    <source>
        <dbReference type="EMBL" id="CAD9522682.1"/>
    </source>
</evidence>
<gene>
    <name evidence="2" type="ORF">CBRE1094_LOCUS35017</name>
</gene>
<reference evidence="2" key="1">
    <citation type="submission" date="2021-01" db="EMBL/GenBank/DDBJ databases">
        <authorList>
            <person name="Corre E."/>
            <person name="Pelletier E."/>
            <person name="Niang G."/>
            <person name="Scheremetjew M."/>
            <person name="Finn R."/>
            <person name="Kale V."/>
            <person name="Holt S."/>
            <person name="Cochrane G."/>
            <person name="Meng A."/>
            <person name="Brown T."/>
            <person name="Cohen L."/>
        </authorList>
    </citation>
    <scope>NUCLEOTIDE SEQUENCE</scope>
    <source>
        <strain evidence="2">UTEX LB 985</strain>
    </source>
</reference>
<dbReference type="EMBL" id="HBGU01064216">
    <property type="protein sequence ID" value="CAD9522682.1"/>
    <property type="molecule type" value="Transcribed_RNA"/>
</dbReference>
<dbReference type="PROSITE" id="PS52001">
    <property type="entry name" value="AD"/>
    <property type="match status" value="1"/>
</dbReference>
<dbReference type="InterPro" id="IPR039683">
    <property type="entry name" value="Lsm12-like"/>
</dbReference>
<evidence type="ECO:0000259" key="1">
    <source>
        <dbReference type="PROSITE" id="PS52001"/>
    </source>
</evidence>
<accession>A0A7S2IL25</accession>